<dbReference type="Proteomes" id="UP000295157">
    <property type="component" value="Unassembled WGS sequence"/>
</dbReference>
<gene>
    <name evidence="2" type="ORF">E1267_39920</name>
</gene>
<evidence type="ECO:0008006" key="4">
    <source>
        <dbReference type="Google" id="ProtNLM"/>
    </source>
</evidence>
<keyword evidence="1" id="KW-0472">Membrane</keyword>
<dbReference type="AlphaFoldDB" id="A0A4R4MNE9"/>
<dbReference type="RefSeq" id="WP_132340885.1">
    <property type="nucleotide sequence ID" value="NZ_SMJZ01000266.1"/>
</dbReference>
<accession>A0A4R4MNE9</accession>
<reference evidence="2 3" key="1">
    <citation type="submission" date="2019-02" db="EMBL/GenBank/DDBJ databases">
        <title>Draft genome sequences of novel Actinobacteria.</title>
        <authorList>
            <person name="Sahin N."/>
            <person name="Ay H."/>
            <person name="Saygin H."/>
        </authorList>
    </citation>
    <scope>NUCLEOTIDE SEQUENCE [LARGE SCALE GENOMIC DNA]</scope>
    <source>
        <strain evidence="2 3">KC201</strain>
    </source>
</reference>
<comment type="caution">
    <text evidence="2">The sequence shown here is derived from an EMBL/GenBank/DDBJ whole genome shotgun (WGS) entry which is preliminary data.</text>
</comment>
<feature type="transmembrane region" description="Helical" evidence="1">
    <location>
        <begin position="81"/>
        <end position="104"/>
    </location>
</feature>
<keyword evidence="1" id="KW-0812">Transmembrane</keyword>
<organism evidence="2 3">
    <name type="scientific">Nonomuraea longispora</name>
    <dbReference type="NCBI Taxonomy" id="1848320"/>
    <lineage>
        <taxon>Bacteria</taxon>
        <taxon>Bacillati</taxon>
        <taxon>Actinomycetota</taxon>
        <taxon>Actinomycetes</taxon>
        <taxon>Streptosporangiales</taxon>
        <taxon>Streptosporangiaceae</taxon>
        <taxon>Nonomuraea</taxon>
    </lineage>
</organism>
<feature type="transmembrane region" description="Helical" evidence="1">
    <location>
        <begin position="116"/>
        <end position="135"/>
    </location>
</feature>
<keyword evidence="1" id="KW-1133">Transmembrane helix</keyword>
<feature type="transmembrane region" description="Helical" evidence="1">
    <location>
        <begin position="12"/>
        <end position="33"/>
    </location>
</feature>
<name>A0A4R4MNE9_9ACTN</name>
<feature type="non-terminal residue" evidence="2">
    <location>
        <position position="149"/>
    </location>
</feature>
<evidence type="ECO:0000256" key="1">
    <source>
        <dbReference type="SAM" id="Phobius"/>
    </source>
</evidence>
<proteinExistence type="predicted"/>
<sequence length="149" mass="15483">MSKFDVARLREPAAWAMVVLGLVYVLVRIGRVLVGDPDTTIMERASWNTLDMTSPYVVALFVGSVLLLTKLGEPSPKAKPVAYAAVAGLGMGAVGGMFSLVLGVFTGDGARSAVELVLLGAPALALTAIALVYLLPQVVPDRPAAQGHP</sequence>
<evidence type="ECO:0000313" key="3">
    <source>
        <dbReference type="Proteomes" id="UP000295157"/>
    </source>
</evidence>
<protein>
    <recommendedName>
        <fullName evidence="4">Integral membrane protein</fullName>
    </recommendedName>
</protein>
<feature type="transmembrane region" description="Helical" evidence="1">
    <location>
        <begin position="53"/>
        <end position="69"/>
    </location>
</feature>
<evidence type="ECO:0000313" key="2">
    <source>
        <dbReference type="EMBL" id="TDB97407.1"/>
    </source>
</evidence>
<dbReference type="OrthoDB" id="3502101at2"/>
<keyword evidence="3" id="KW-1185">Reference proteome</keyword>
<dbReference type="EMBL" id="SMJZ01000266">
    <property type="protein sequence ID" value="TDB97407.1"/>
    <property type="molecule type" value="Genomic_DNA"/>
</dbReference>